<evidence type="ECO:0000313" key="2">
    <source>
        <dbReference type="Proteomes" id="UP000248817"/>
    </source>
</evidence>
<dbReference type="Proteomes" id="UP000248817">
    <property type="component" value="Unassembled WGS sequence"/>
</dbReference>
<dbReference type="AlphaFoldDB" id="A0A2V5IX53"/>
<accession>A0A2V5IX53</accession>
<organism evidence="1 2">
    <name type="scientific">Aspergillus indologenus CBS 114.80</name>
    <dbReference type="NCBI Taxonomy" id="1450541"/>
    <lineage>
        <taxon>Eukaryota</taxon>
        <taxon>Fungi</taxon>
        <taxon>Dikarya</taxon>
        <taxon>Ascomycota</taxon>
        <taxon>Pezizomycotina</taxon>
        <taxon>Eurotiomycetes</taxon>
        <taxon>Eurotiomycetidae</taxon>
        <taxon>Eurotiales</taxon>
        <taxon>Aspergillaceae</taxon>
        <taxon>Aspergillus</taxon>
        <taxon>Aspergillus subgen. Circumdati</taxon>
    </lineage>
</organism>
<dbReference type="EMBL" id="KZ825484">
    <property type="protein sequence ID" value="PYI33410.1"/>
    <property type="molecule type" value="Genomic_DNA"/>
</dbReference>
<proteinExistence type="predicted"/>
<protein>
    <submittedName>
        <fullName evidence="1">Uncharacterized protein</fullName>
    </submittedName>
</protein>
<reference evidence="1 2" key="1">
    <citation type="submission" date="2018-02" db="EMBL/GenBank/DDBJ databases">
        <title>The genomes of Aspergillus section Nigri reveals drivers in fungal speciation.</title>
        <authorList>
            <consortium name="DOE Joint Genome Institute"/>
            <person name="Vesth T.C."/>
            <person name="Nybo J."/>
            <person name="Theobald S."/>
            <person name="Brandl J."/>
            <person name="Frisvad J.C."/>
            <person name="Nielsen K.F."/>
            <person name="Lyhne E.K."/>
            <person name="Kogle M.E."/>
            <person name="Kuo A."/>
            <person name="Riley R."/>
            <person name="Clum A."/>
            <person name="Nolan M."/>
            <person name="Lipzen A."/>
            <person name="Salamov A."/>
            <person name="Henrissat B."/>
            <person name="Wiebenga A."/>
            <person name="De vries R.P."/>
            <person name="Grigoriev I.V."/>
            <person name="Mortensen U.H."/>
            <person name="Andersen M.R."/>
            <person name="Baker S.E."/>
        </authorList>
    </citation>
    <scope>NUCLEOTIDE SEQUENCE [LARGE SCALE GENOMIC DNA]</scope>
    <source>
        <strain evidence="1 2">CBS 114.80</strain>
    </source>
</reference>
<sequence length="155" mass="16863">MDIRRAYPTDLRLASWSDENQCCSTAWSTISRSDSMFNTGSCAVIFSTWTNSPPIPGTTITSIKKGYSEAATAPACIIEIARVRKVGSWKSARYEWFASRFASMTAEASGSEGSGIPIKSLTSIFTASLAGSLSTSWLSGIASDRRKIARWSQKR</sequence>
<keyword evidence="2" id="KW-1185">Reference proteome</keyword>
<name>A0A2V5IX53_9EURO</name>
<evidence type="ECO:0000313" key="1">
    <source>
        <dbReference type="EMBL" id="PYI33410.1"/>
    </source>
</evidence>
<gene>
    <name evidence="1" type="ORF">BP00DRAFT_122310</name>
</gene>